<sequence>MVVVVAGDGSAQGNGCVRLPGGGFFGQNGNGDAVASGGDGIPPSAGSMSATTPAANHSDTTTATASEIGGGDGIFAAVLEEFVPKVV</sequence>
<reference evidence="2" key="3">
    <citation type="submission" date="2015-04" db="UniProtKB">
        <authorList>
            <consortium name="EnsemblPlants"/>
        </authorList>
    </citation>
    <scope>IDENTIFICATION</scope>
</reference>
<dbReference type="EnsemblPlants" id="LPERR01G00720.1">
    <property type="protein sequence ID" value="LPERR01G00720.1"/>
    <property type="gene ID" value="LPERR01G00720"/>
</dbReference>
<protein>
    <submittedName>
        <fullName evidence="2">Uncharacterized protein</fullName>
    </submittedName>
</protein>
<evidence type="ECO:0000313" key="2">
    <source>
        <dbReference type="EnsemblPlants" id="LPERR01G00720.1"/>
    </source>
</evidence>
<name>A0A0D9UVZ1_9ORYZ</name>
<reference evidence="2 3" key="1">
    <citation type="submission" date="2012-08" db="EMBL/GenBank/DDBJ databases">
        <title>Oryza genome evolution.</title>
        <authorList>
            <person name="Wing R.A."/>
        </authorList>
    </citation>
    <scope>NUCLEOTIDE SEQUENCE</scope>
</reference>
<feature type="region of interest" description="Disordered" evidence="1">
    <location>
        <begin position="29"/>
        <end position="66"/>
    </location>
</feature>
<dbReference type="AlphaFoldDB" id="A0A0D9UVZ1"/>
<feature type="compositionally biased region" description="Polar residues" evidence="1">
    <location>
        <begin position="46"/>
        <end position="65"/>
    </location>
</feature>
<dbReference type="HOGENOM" id="CLU_2486599_0_0_1"/>
<dbReference type="Proteomes" id="UP000032180">
    <property type="component" value="Chromosome 1"/>
</dbReference>
<proteinExistence type="predicted"/>
<keyword evidence="3" id="KW-1185">Reference proteome</keyword>
<evidence type="ECO:0000313" key="3">
    <source>
        <dbReference type="Proteomes" id="UP000032180"/>
    </source>
</evidence>
<accession>A0A0D9UVZ1</accession>
<evidence type="ECO:0000256" key="1">
    <source>
        <dbReference type="SAM" id="MobiDB-lite"/>
    </source>
</evidence>
<reference evidence="3" key="2">
    <citation type="submission" date="2013-12" db="EMBL/GenBank/DDBJ databases">
        <authorList>
            <person name="Yu Y."/>
            <person name="Lee S."/>
            <person name="de Baynast K."/>
            <person name="Wissotski M."/>
            <person name="Liu L."/>
            <person name="Talag J."/>
            <person name="Goicoechea J."/>
            <person name="Angelova A."/>
            <person name="Jetty R."/>
            <person name="Kudrna D."/>
            <person name="Golser W."/>
            <person name="Rivera L."/>
            <person name="Zhang J."/>
            <person name="Wing R."/>
        </authorList>
    </citation>
    <scope>NUCLEOTIDE SEQUENCE</scope>
</reference>
<organism evidence="2 3">
    <name type="scientific">Leersia perrieri</name>
    <dbReference type="NCBI Taxonomy" id="77586"/>
    <lineage>
        <taxon>Eukaryota</taxon>
        <taxon>Viridiplantae</taxon>
        <taxon>Streptophyta</taxon>
        <taxon>Embryophyta</taxon>
        <taxon>Tracheophyta</taxon>
        <taxon>Spermatophyta</taxon>
        <taxon>Magnoliopsida</taxon>
        <taxon>Liliopsida</taxon>
        <taxon>Poales</taxon>
        <taxon>Poaceae</taxon>
        <taxon>BOP clade</taxon>
        <taxon>Oryzoideae</taxon>
        <taxon>Oryzeae</taxon>
        <taxon>Oryzinae</taxon>
        <taxon>Leersia</taxon>
    </lineage>
</organism>
<dbReference type="Gramene" id="LPERR01G00720.1">
    <property type="protein sequence ID" value="LPERR01G00720.1"/>
    <property type="gene ID" value="LPERR01G00720"/>
</dbReference>